<dbReference type="GO" id="GO:0008017">
    <property type="term" value="F:microtubule binding"/>
    <property type="evidence" value="ECO:0007669"/>
    <property type="project" value="InterPro"/>
</dbReference>
<dbReference type="GO" id="GO:0070507">
    <property type="term" value="P:regulation of microtubule cytoskeleton organization"/>
    <property type="evidence" value="ECO:0007669"/>
    <property type="project" value="TreeGrafter"/>
</dbReference>
<keyword evidence="7" id="KW-0966">Cell projection</keyword>
<evidence type="ECO:0000256" key="4">
    <source>
        <dbReference type="ARBA" id="ARBA00022794"/>
    </source>
</evidence>
<dbReference type="EMBL" id="CABIJS010000344">
    <property type="protein sequence ID" value="VUZ50121.1"/>
    <property type="molecule type" value="Genomic_DNA"/>
</dbReference>
<evidence type="ECO:0000313" key="10">
    <source>
        <dbReference type="EMBL" id="VUZ50121.1"/>
    </source>
</evidence>
<keyword evidence="4" id="KW-0970">Cilium biogenesis/degradation</keyword>
<proteinExistence type="inferred from homology"/>
<dbReference type="PANTHER" id="PTHR31363:SF0">
    <property type="entry name" value="TRAF3-INTERACTING PROTEIN 1"/>
    <property type="match status" value="1"/>
</dbReference>
<feature type="domain" description="TRAF3-interacting protein 1 N-terminal" evidence="9">
    <location>
        <begin position="8"/>
        <end position="87"/>
    </location>
</feature>
<evidence type="ECO:0000313" key="11">
    <source>
        <dbReference type="Proteomes" id="UP000321570"/>
    </source>
</evidence>
<evidence type="ECO:0000256" key="1">
    <source>
        <dbReference type="ARBA" id="ARBA00004120"/>
    </source>
</evidence>
<evidence type="ECO:0000256" key="3">
    <source>
        <dbReference type="ARBA" id="ARBA00022490"/>
    </source>
</evidence>
<keyword evidence="6" id="KW-0206">Cytoskeleton</keyword>
<comment type="subcellular location">
    <subcellularLocation>
        <location evidence="2">Cytoplasm</location>
        <location evidence="2">Cytoskeleton</location>
        <location evidence="2">Cilium axoneme</location>
    </subcellularLocation>
    <subcellularLocation>
        <location evidence="1">Cytoplasm</location>
        <location evidence="1">Cytoskeleton</location>
        <location evidence="1">Cilium basal body</location>
    </subcellularLocation>
</comment>
<dbReference type="GO" id="GO:0042073">
    <property type="term" value="P:intraciliary transport"/>
    <property type="evidence" value="ECO:0007669"/>
    <property type="project" value="TreeGrafter"/>
</dbReference>
<dbReference type="GO" id="GO:0036064">
    <property type="term" value="C:ciliary basal body"/>
    <property type="evidence" value="ECO:0007669"/>
    <property type="project" value="TreeGrafter"/>
</dbReference>
<keyword evidence="3" id="KW-0963">Cytoplasm</keyword>
<dbReference type="InterPro" id="IPR042576">
    <property type="entry name" value="TRAF3IP1_N_sf"/>
</dbReference>
<evidence type="ECO:0000256" key="6">
    <source>
        <dbReference type="ARBA" id="ARBA00023212"/>
    </source>
</evidence>
<evidence type="ECO:0000259" key="9">
    <source>
        <dbReference type="Pfam" id="PF10243"/>
    </source>
</evidence>
<evidence type="ECO:0000256" key="2">
    <source>
        <dbReference type="ARBA" id="ARBA00004430"/>
    </source>
</evidence>
<accession>A0A564YS71</accession>
<reference evidence="10 11" key="1">
    <citation type="submission" date="2019-07" db="EMBL/GenBank/DDBJ databases">
        <authorList>
            <person name="Jastrzebski P J."/>
            <person name="Paukszto L."/>
            <person name="Jastrzebski P J."/>
        </authorList>
    </citation>
    <scope>NUCLEOTIDE SEQUENCE [LARGE SCALE GENOMIC DNA]</scope>
    <source>
        <strain evidence="10 11">WMS-il1</strain>
    </source>
</reference>
<evidence type="ECO:0000256" key="5">
    <source>
        <dbReference type="ARBA" id="ARBA00023054"/>
    </source>
</evidence>
<dbReference type="Pfam" id="PF10243">
    <property type="entry name" value="MIP-T3"/>
    <property type="match status" value="1"/>
</dbReference>
<sequence length="89" mass="9971">MGDIDPNVIKKTQDLLGKLIKKPTLTDKLLSRPPFRFIHDICSSLTRSTGIMKGLFTANESNSECIKDKDAKRAYLKKVIDFVTVANNC</sequence>
<name>A0A564YS71_HYMDI</name>
<evidence type="ECO:0000256" key="8">
    <source>
        <dbReference type="ARBA" id="ARBA00043971"/>
    </source>
</evidence>
<keyword evidence="5" id="KW-0175">Coiled coil</keyword>
<keyword evidence="11" id="KW-1185">Reference proteome</keyword>
<gene>
    <name evidence="10" type="ORF">WMSIL1_LOCUS9028</name>
</gene>
<dbReference type="GO" id="GO:0060271">
    <property type="term" value="P:cilium assembly"/>
    <property type="evidence" value="ECO:0007669"/>
    <property type="project" value="TreeGrafter"/>
</dbReference>
<organism evidence="10 11">
    <name type="scientific">Hymenolepis diminuta</name>
    <name type="common">Rat tapeworm</name>
    <dbReference type="NCBI Taxonomy" id="6216"/>
    <lineage>
        <taxon>Eukaryota</taxon>
        <taxon>Metazoa</taxon>
        <taxon>Spiralia</taxon>
        <taxon>Lophotrochozoa</taxon>
        <taxon>Platyhelminthes</taxon>
        <taxon>Cestoda</taxon>
        <taxon>Eucestoda</taxon>
        <taxon>Cyclophyllidea</taxon>
        <taxon>Hymenolepididae</taxon>
        <taxon>Hymenolepis</taxon>
    </lineage>
</organism>
<evidence type="ECO:0000256" key="7">
    <source>
        <dbReference type="ARBA" id="ARBA00023273"/>
    </source>
</evidence>
<dbReference type="InterPro" id="IPR040468">
    <property type="entry name" value="TRAF3IP1_N"/>
</dbReference>
<dbReference type="Proteomes" id="UP000321570">
    <property type="component" value="Unassembled WGS sequence"/>
</dbReference>
<dbReference type="GO" id="GO:0005930">
    <property type="term" value="C:axoneme"/>
    <property type="evidence" value="ECO:0007669"/>
    <property type="project" value="UniProtKB-SubCell"/>
</dbReference>
<dbReference type="PANTHER" id="PTHR31363">
    <property type="entry name" value="TRAF3-INTERACTING PROTEIN 1"/>
    <property type="match status" value="1"/>
</dbReference>
<protein>
    <recommendedName>
        <fullName evidence="9">TRAF3-interacting protein 1 N-terminal domain-containing protein</fullName>
    </recommendedName>
</protein>
<dbReference type="AlphaFoldDB" id="A0A564YS71"/>
<dbReference type="Gene3D" id="1.10.418.50">
    <property type="entry name" value="Microtubule-binding protein MIP-T3"/>
    <property type="match status" value="1"/>
</dbReference>
<feature type="non-terminal residue" evidence="10">
    <location>
        <position position="89"/>
    </location>
</feature>
<comment type="similarity">
    <text evidence="8">Belongs to the TRAF3IP1 family.</text>
</comment>
<dbReference type="GO" id="GO:0030992">
    <property type="term" value="C:intraciliary transport particle B"/>
    <property type="evidence" value="ECO:0007669"/>
    <property type="project" value="TreeGrafter"/>
</dbReference>
<dbReference type="InterPro" id="IPR018799">
    <property type="entry name" value="TRAF3IP1"/>
</dbReference>